<sequence>MTWYLTLRGADDYSRMADTGAVLSWLLACPQLQQSGPQSFMAAEGLPWLEVVLAQADAQGNYHTGAALPDRINVIEFICSSHAPAVDAEALACQLARHLGWGVHEDSEGRRLCAPGDGVEV</sequence>
<dbReference type="EMBL" id="JABAIM010000001">
    <property type="protein sequence ID" value="NLR73987.1"/>
    <property type="molecule type" value="Genomic_DNA"/>
</dbReference>
<evidence type="ECO:0000313" key="2">
    <source>
        <dbReference type="Proteomes" id="UP000587991"/>
    </source>
</evidence>
<reference evidence="1 2" key="1">
    <citation type="submission" date="2020-04" db="EMBL/GenBank/DDBJ databases">
        <title>Draft genome of Leeia sp. IMCC25680.</title>
        <authorList>
            <person name="Song J."/>
            <person name="Cho J.-C."/>
        </authorList>
    </citation>
    <scope>NUCLEOTIDE SEQUENCE [LARGE SCALE GENOMIC DNA]</scope>
    <source>
        <strain evidence="1 2">IMCC25680</strain>
    </source>
</reference>
<comment type="caution">
    <text evidence="1">The sequence shown here is derived from an EMBL/GenBank/DDBJ whole genome shotgun (WGS) entry which is preliminary data.</text>
</comment>
<name>A0A847S4B1_9NEIS</name>
<dbReference type="RefSeq" id="WP_168875634.1">
    <property type="nucleotide sequence ID" value="NZ_JABAIM010000001.1"/>
</dbReference>
<evidence type="ECO:0000313" key="1">
    <source>
        <dbReference type="EMBL" id="NLR73987.1"/>
    </source>
</evidence>
<accession>A0A847S4B1</accession>
<keyword evidence="2" id="KW-1185">Reference proteome</keyword>
<gene>
    <name evidence="1" type="ORF">HF682_02280</name>
</gene>
<dbReference type="AlphaFoldDB" id="A0A847S4B1"/>
<protein>
    <submittedName>
        <fullName evidence="1">Uncharacterized protein</fullName>
    </submittedName>
</protein>
<proteinExistence type="predicted"/>
<dbReference type="Proteomes" id="UP000587991">
    <property type="component" value="Unassembled WGS sequence"/>
</dbReference>
<organism evidence="1 2">
    <name type="scientific">Leeia aquatica</name>
    <dbReference type="NCBI Taxonomy" id="2725557"/>
    <lineage>
        <taxon>Bacteria</taxon>
        <taxon>Pseudomonadati</taxon>
        <taxon>Pseudomonadota</taxon>
        <taxon>Betaproteobacteria</taxon>
        <taxon>Neisseriales</taxon>
        <taxon>Leeiaceae</taxon>
        <taxon>Leeia</taxon>
    </lineage>
</organism>